<proteinExistence type="predicted"/>
<gene>
    <name evidence="1" type="ORF">M408DRAFT_241576</name>
</gene>
<evidence type="ECO:0000313" key="1">
    <source>
        <dbReference type="EMBL" id="KIM31970.1"/>
    </source>
</evidence>
<reference evidence="1 2" key="1">
    <citation type="submission" date="2014-04" db="EMBL/GenBank/DDBJ databases">
        <authorList>
            <consortium name="DOE Joint Genome Institute"/>
            <person name="Kuo A."/>
            <person name="Zuccaro A."/>
            <person name="Kohler A."/>
            <person name="Nagy L.G."/>
            <person name="Floudas D."/>
            <person name="Copeland A."/>
            <person name="Barry K.W."/>
            <person name="Cichocki N."/>
            <person name="Veneault-Fourrey C."/>
            <person name="LaButti K."/>
            <person name="Lindquist E.A."/>
            <person name="Lipzen A."/>
            <person name="Lundell T."/>
            <person name="Morin E."/>
            <person name="Murat C."/>
            <person name="Sun H."/>
            <person name="Tunlid A."/>
            <person name="Henrissat B."/>
            <person name="Grigoriev I.V."/>
            <person name="Hibbett D.S."/>
            <person name="Martin F."/>
            <person name="Nordberg H.P."/>
            <person name="Cantor M.N."/>
            <person name="Hua S.X."/>
        </authorList>
    </citation>
    <scope>NUCLEOTIDE SEQUENCE [LARGE SCALE GENOMIC DNA]</scope>
    <source>
        <strain evidence="1 2">MAFF 305830</strain>
    </source>
</reference>
<accession>A0A0C3B569</accession>
<evidence type="ECO:0000313" key="2">
    <source>
        <dbReference type="Proteomes" id="UP000054097"/>
    </source>
</evidence>
<dbReference type="EMBL" id="KN824281">
    <property type="protein sequence ID" value="KIM31970.1"/>
    <property type="molecule type" value="Genomic_DNA"/>
</dbReference>
<dbReference type="AlphaFoldDB" id="A0A0C3B569"/>
<protein>
    <submittedName>
        <fullName evidence="1">Uncharacterized protein</fullName>
    </submittedName>
</protein>
<dbReference type="Proteomes" id="UP000054097">
    <property type="component" value="Unassembled WGS sequence"/>
</dbReference>
<keyword evidence="2" id="KW-1185">Reference proteome</keyword>
<sequence length="56" mass="6070">MPPIATCNLQALLNLQSCHCFTRLERSLIYFVSSHEHSGVSDMVQGVKQAVAAAVP</sequence>
<dbReference type="HOGENOM" id="CLU_3015672_0_0_1"/>
<reference evidence="2" key="2">
    <citation type="submission" date="2015-01" db="EMBL/GenBank/DDBJ databases">
        <title>Evolutionary Origins and Diversification of the Mycorrhizal Mutualists.</title>
        <authorList>
            <consortium name="DOE Joint Genome Institute"/>
            <consortium name="Mycorrhizal Genomics Consortium"/>
            <person name="Kohler A."/>
            <person name="Kuo A."/>
            <person name="Nagy L.G."/>
            <person name="Floudas D."/>
            <person name="Copeland A."/>
            <person name="Barry K.W."/>
            <person name="Cichocki N."/>
            <person name="Veneault-Fourrey C."/>
            <person name="LaButti K."/>
            <person name="Lindquist E.A."/>
            <person name="Lipzen A."/>
            <person name="Lundell T."/>
            <person name="Morin E."/>
            <person name="Murat C."/>
            <person name="Riley R."/>
            <person name="Ohm R."/>
            <person name="Sun H."/>
            <person name="Tunlid A."/>
            <person name="Henrissat B."/>
            <person name="Grigoriev I.V."/>
            <person name="Hibbett D.S."/>
            <person name="Martin F."/>
        </authorList>
    </citation>
    <scope>NUCLEOTIDE SEQUENCE [LARGE SCALE GENOMIC DNA]</scope>
    <source>
        <strain evidence="2">MAFF 305830</strain>
    </source>
</reference>
<name>A0A0C3B569_SERVB</name>
<organism evidence="1 2">
    <name type="scientific">Serendipita vermifera MAFF 305830</name>
    <dbReference type="NCBI Taxonomy" id="933852"/>
    <lineage>
        <taxon>Eukaryota</taxon>
        <taxon>Fungi</taxon>
        <taxon>Dikarya</taxon>
        <taxon>Basidiomycota</taxon>
        <taxon>Agaricomycotina</taxon>
        <taxon>Agaricomycetes</taxon>
        <taxon>Sebacinales</taxon>
        <taxon>Serendipitaceae</taxon>
        <taxon>Serendipita</taxon>
    </lineage>
</organism>